<dbReference type="AlphaFoldDB" id="A0A848QNQ5"/>
<sequence>MRHYIYIGPIIAISSYLTAVGVAAQDMPADEVGAGSGAVAYLDPLKQCLSIAENGERLACYDEAVGRVVTAADEGNVTLVDRQDVKTTRRNLFGFRIPDLGILGGNSDEEEEEEEKLFESTITKVSFRERRAISITIKDGDAVWRMANPPRNMLRPKVGDTVVFKKASLGTYFIRINGRLGIKGKRVE</sequence>
<protein>
    <submittedName>
        <fullName evidence="2">Uncharacterized protein</fullName>
    </submittedName>
</protein>
<evidence type="ECO:0000313" key="2">
    <source>
        <dbReference type="EMBL" id="NMW30738.1"/>
    </source>
</evidence>
<keyword evidence="3" id="KW-1185">Reference proteome</keyword>
<dbReference type="EMBL" id="JABCRE010000002">
    <property type="protein sequence ID" value="NMW30738.1"/>
    <property type="molecule type" value="Genomic_DNA"/>
</dbReference>
<feature type="signal peptide" evidence="1">
    <location>
        <begin position="1"/>
        <end position="19"/>
    </location>
</feature>
<organism evidence="2 3">
    <name type="scientific">Pontixanthobacter rizhaonensis</name>
    <dbReference type="NCBI Taxonomy" id="2730337"/>
    <lineage>
        <taxon>Bacteria</taxon>
        <taxon>Pseudomonadati</taxon>
        <taxon>Pseudomonadota</taxon>
        <taxon>Alphaproteobacteria</taxon>
        <taxon>Sphingomonadales</taxon>
        <taxon>Erythrobacteraceae</taxon>
        <taxon>Pontixanthobacter</taxon>
    </lineage>
</organism>
<dbReference type="Proteomes" id="UP000561181">
    <property type="component" value="Unassembled WGS sequence"/>
</dbReference>
<gene>
    <name evidence="2" type="ORF">HKD42_01530</name>
</gene>
<keyword evidence="1" id="KW-0732">Signal</keyword>
<name>A0A848QNQ5_9SPHN</name>
<proteinExistence type="predicted"/>
<dbReference type="RefSeq" id="WP_170009647.1">
    <property type="nucleotide sequence ID" value="NZ_JABCRE010000002.1"/>
</dbReference>
<evidence type="ECO:0000256" key="1">
    <source>
        <dbReference type="SAM" id="SignalP"/>
    </source>
</evidence>
<evidence type="ECO:0000313" key="3">
    <source>
        <dbReference type="Proteomes" id="UP000561181"/>
    </source>
</evidence>
<comment type="caution">
    <text evidence="2">The sequence shown here is derived from an EMBL/GenBank/DDBJ whole genome shotgun (WGS) entry which is preliminary data.</text>
</comment>
<reference evidence="2 3" key="1">
    <citation type="submission" date="2020-04" db="EMBL/GenBank/DDBJ databases">
        <authorList>
            <person name="Liu A."/>
        </authorList>
    </citation>
    <scope>NUCLEOTIDE SEQUENCE [LARGE SCALE GENOMIC DNA]</scope>
    <source>
        <strain evidence="2 3">RZ02</strain>
    </source>
</reference>
<accession>A0A848QNQ5</accession>
<feature type="chain" id="PRO_5032648289" evidence="1">
    <location>
        <begin position="20"/>
        <end position="188"/>
    </location>
</feature>